<reference evidence="2 3" key="1">
    <citation type="submission" date="2016-10" db="EMBL/GenBank/DDBJ databases">
        <title>Draft genome sequences of four alkaliphilic bacteria belonging to the Anaerobacillus genus.</title>
        <authorList>
            <person name="Bassil N.M."/>
            <person name="Lloyd J.R."/>
        </authorList>
    </citation>
    <scope>NUCLEOTIDE SEQUENCE [LARGE SCALE GENOMIC DNA]</scope>
    <source>
        <strain evidence="2 3">DSM 18345</strain>
    </source>
</reference>
<dbReference type="EMBL" id="MLQR01000031">
    <property type="protein sequence ID" value="OIJ12528.1"/>
    <property type="molecule type" value="Genomic_DNA"/>
</dbReference>
<feature type="transmembrane region" description="Helical" evidence="1">
    <location>
        <begin position="128"/>
        <end position="149"/>
    </location>
</feature>
<feature type="transmembrane region" description="Helical" evidence="1">
    <location>
        <begin position="67"/>
        <end position="85"/>
    </location>
</feature>
<accession>A0A1S2LJ28</accession>
<dbReference type="RefSeq" id="WP_071310206.1">
    <property type="nucleotide sequence ID" value="NZ_MLQR01000031.1"/>
</dbReference>
<dbReference type="Proteomes" id="UP000179524">
    <property type="component" value="Unassembled WGS sequence"/>
</dbReference>
<evidence type="ECO:0000313" key="3">
    <source>
        <dbReference type="Proteomes" id="UP000179524"/>
    </source>
</evidence>
<gene>
    <name evidence="2" type="ORF">BKP37_13960</name>
</gene>
<sequence>MKQGKRNYEALFWNIALPGFGQFINKKYYKGTILLILEVVINVMSNFNLIIVYSFNGNIDQAIGATNYQWLMFYPCFYLFSLWDAYRDANEKTKPYLYLPFAFGAFFVTVGLIYSARLLIFGVLLGPVFLPMLFLIPGFFFGLLLRGILLKRNYRELRVG</sequence>
<keyword evidence="1" id="KW-1133">Transmembrane helix</keyword>
<evidence type="ECO:0000313" key="2">
    <source>
        <dbReference type="EMBL" id="OIJ12528.1"/>
    </source>
</evidence>
<dbReference type="AlphaFoldDB" id="A0A1S2LJ28"/>
<evidence type="ECO:0000256" key="1">
    <source>
        <dbReference type="SAM" id="Phobius"/>
    </source>
</evidence>
<name>A0A1S2LJ28_9BACI</name>
<proteinExistence type="predicted"/>
<organism evidence="2 3">
    <name type="scientific">Anaerobacillus alkalilacustris</name>
    <dbReference type="NCBI Taxonomy" id="393763"/>
    <lineage>
        <taxon>Bacteria</taxon>
        <taxon>Bacillati</taxon>
        <taxon>Bacillota</taxon>
        <taxon>Bacilli</taxon>
        <taxon>Bacillales</taxon>
        <taxon>Bacillaceae</taxon>
        <taxon>Anaerobacillus</taxon>
    </lineage>
</organism>
<feature type="transmembrane region" description="Helical" evidence="1">
    <location>
        <begin position="33"/>
        <end position="55"/>
    </location>
</feature>
<feature type="transmembrane region" description="Helical" evidence="1">
    <location>
        <begin position="97"/>
        <end position="116"/>
    </location>
</feature>
<keyword evidence="3" id="KW-1185">Reference proteome</keyword>
<comment type="caution">
    <text evidence="2">The sequence shown here is derived from an EMBL/GenBank/DDBJ whole genome shotgun (WGS) entry which is preliminary data.</text>
</comment>
<dbReference type="OrthoDB" id="1681794at2"/>
<keyword evidence="1" id="KW-0812">Transmembrane</keyword>
<keyword evidence="1" id="KW-0472">Membrane</keyword>
<protein>
    <submittedName>
        <fullName evidence="2">Uncharacterized protein</fullName>
    </submittedName>
</protein>